<evidence type="ECO:0000313" key="3">
    <source>
        <dbReference type="EMBL" id="PLR08113.1"/>
    </source>
</evidence>
<proteinExistence type="predicted"/>
<organism evidence="3 4">
    <name type="scientific">Caulobacter flavus</name>
    <dbReference type="NCBI Taxonomy" id="1679497"/>
    <lineage>
        <taxon>Bacteria</taxon>
        <taxon>Pseudomonadati</taxon>
        <taxon>Pseudomonadota</taxon>
        <taxon>Alphaproteobacteria</taxon>
        <taxon>Caulobacterales</taxon>
        <taxon>Caulobacteraceae</taxon>
        <taxon>Caulobacter</taxon>
    </lineage>
</organism>
<gene>
    <name evidence="2" type="ORF">C1707_25625</name>
    <name evidence="3" type="ORF">CFHF_21125</name>
</gene>
<evidence type="ECO:0000259" key="1">
    <source>
        <dbReference type="Pfam" id="PF13400"/>
    </source>
</evidence>
<dbReference type="OrthoDB" id="7630116at2"/>
<dbReference type="AlphaFoldDB" id="A0A2N5CNQ2"/>
<dbReference type="KEGG" id="cfh:C1707_25625"/>
<protein>
    <recommendedName>
        <fullName evidence="1">Putative Flp pilus-assembly TadG-like N-terminal domain-containing protein</fullName>
    </recommendedName>
</protein>
<sequence>MIAAATLTGGVGLAALAVDVGSVYLQSRRLQGVADLAAMAAASDIAHAQAAANATVEINPVGGAVTAQVARGRYDPRAVGGPSQRFQAGEVDPDAARVVLQGEAPLFFGQALLGKKTIPIRRQATATRADLASFSIGTRLASLDAGVANALLTGLTGSKVSLSVMDYNALADADVDLFDYLDALDTKLGINAASYDDLLATDVKTGKALSVLADVLNAAGDSRAASAATVLASATASSQQVKLSTLVNLGPYGGQDHVAGGSSAGIGTDAMQLANAMLMLSNGARQVQLDLGAAIPGLADVDAWLAIGEPMNNSSYMTVTQDKSVVVRTAQTRLYVEAKLLGSGILGGLAQVKVPLLVELASGEAKLAALDCKTRTTTLAVKPSVGSLTIGQVDTSKLSNFKVGLTPTKGRIVQAPLFTVDGAAKVDLGGASFRNVVFSSADVAAGTVKTVKTNDLVSTTVATLLGNLSLDVHLLGLQLGLGESAILAALKPLLAAAASPLDLAINRLTALVGVGLGEADVRANGMRCGAPALVA</sequence>
<dbReference type="InterPro" id="IPR028087">
    <property type="entry name" value="Tad_N"/>
</dbReference>
<dbReference type="Proteomes" id="UP000234483">
    <property type="component" value="Unassembled WGS sequence"/>
</dbReference>
<evidence type="ECO:0000313" key="4">
    <source>
        <dbReference type="Proteomes" id="UP000234483"/>
    </source>
</evidence>
<dbReference type="Pfam" id="PF13400">
    <property type="entry name" value="Tad"/>
    <property type="match status" value="1"/>
</dbReference>
<accession>A0A2N5CNQ2</accession>
<dbReference type="EMBL" id="PJRQ01000043">
    <property type="protein sequence ID" value="PLR08113.1"/>
    <property type="molecule type" value="Genomic_DNA"/>
</dbReference>
<evidence type="ECO:0000313" key="5">
    <source>
        <dbReference type="Proteomes" id="UP000281192"/>
    </source>
</evidence>
<name>A0A2N5CNQ2_9CAUL</name>
<evidence type="ECO:0000313" key="2">
    <source>
        <dbReference type="EMBL" id="AYV49759.1"/>
    </source>
</evidence>
<dbReference type="Proteomes" id="UP000281192">
    <property type="component" value="Chromosome"/>
</dbReference>
<reference evidence="3 4" key="1">
    <citation type="submission" date="2017-12" db="EMBL/GenBank/DDBJ databases">
        <title>The genome sequence of Caulobacter flavus CGMCC1 15093.</title>
        <authorList>
            <person name="Gao J."/>
            <person name="Mao X."/>
            <person name="Sun J."/>
        </authorList>
    </citation>
    <scope>NUCLEOTIDE SEQUENCE [LARGE SCALE GENOMIC DNA]</scope>
    <source>
        <strain evidence="3 4">CGMCC1 15093</strain>
    </source>
</reference>
<feature type="domain" description="Putative Flp pilus-assembly TadG-like N-terminal" evidence="1">
    <location>
        <begin position="2"/>
        <end position="44"/>
    </location>
</feature>
<keyword evidence="5" id="KW-1185">Reference proteome</keyword>
<reference evidence="2 5" key="2">
    <citation type="submission" date="2018-01" db="EMBL/GenBank/DDBJ databases">
        <title>Complete genome sequence of Caulobacter flavus RHGG3.</title>
        <authorList>
            <person name="Yang E."/>
        </authorList>
    </citation>
    <scope>NUCLEOTIDE SEQUENCE [LARGE SCALE GENOMIC DNA]</scope>
    <source>
        <strain evidence="2 5">RHGG3</strain>
    </source>
</reference>
<dbReference type="EMBL" id="CP026100">
    <property type="protein sequence ID" value="AYV49759.1"/>
    <property type="molecule type" value="Genomic_DNA"/>
</dbReference>